<dbReference type="PANTHER" id="PTHR31978">
    <property type="entry name" value="INTRAFLAGELLAR TRANSPORT PROTEIN 20 HOMOLOG"/>
    <property type="match status" value="1"/>
</dbReference>
<gene>
    <name evidence="5" type="primary">100638475</name>
</gene>
<dbReference type="GO" id="GO:0060271">
    <property type="term" value="P:cilium assembly"/>
    <property type="evidence" value="ECO:0007669"/>
    <property type="project" value="TreeGrafter"/>
</dbReference>
<dbReference type="EnsemblMetazoa" id="Aqu2.1.27188_001">
    <property type="protein sequence ID" value="Aqu2.1.27188_001"/>
    <property type="gene ID" value="Aqu2.1.27188"/>
</dbReference>
<dbReference type="OrthoDB" id="10254896at2759"/>
<evidence type="ECO:0000313" key="5">
    <source>
        <dbReference type="EnsemblMetazoa" id="Aqu2.1.27188_001"/>
    </source>
</evidence>
<dbReference type="InterPro" id="IPR028172">
    <property type="entry name" value="FT20"/>
</dbReference>
<evidence type="ECO:0000256" key="3">
    <source>
        <dbReference type="ARBA" id="ARBA00023273"/>
    </source>
</evidence>
<dbReference type="KEGG" id="aqu:100638475"/>
<reference evidence="6" key="1">
    <citation type="journal article" date="2010" name="Nature">
        <title>The Amphimedon queenslandica genome and the evolution of animal complexity.</title>
        <authorList>
            <person name="Srivastava M."/>
            <person name="Simakov O."/>
            <person name="Chapman J."/>
            <person name="Fahey B."/>
            <person name="Gauthier M.E."/>
            <person name="Mitros T."/>
            <person name="Richards G.S."/>
            <person name="Conaco C."/>
            <person name="Dacre M."/>
            <person name="Hellsten U."/>
            <person name="Larroux C."/>
            <person name="Putnam N.H."/>
            <person name="Stanke M."/>
            <person name="Adamska M."/>
            <person name="Darling A."/>
            <person name="Degnan S.M."/>
            <person name="Oakley T.H."/>
            <person name="Plachetzki D.C."/>
            <person name="Zhai Y."/>
            <person name="Adamski M."/>
            <person name="Calcino A."/>
            <person name="Cummins S.F."/>
            <person name="Goodstein D.M."/>
            <person name="Harris C."/>
            <person name="Jackson D.J."/>
            <person name="Leys S.P."/>
            <person name="Shu S."/>
            <person name="Woodcroft B.J."/>
            <person name="Vervoort M."/>
            <person name="Kosik K.S."/>
            <person name="Manning G."/>
            <person name="Degnan B.M."/>
            <person name="Rokhsar D.S."/>
        </authorList>
    </citation>
    <scope>NUCLEOTIDE SEQUENCE [LARGE SCALE GENOMIC DNA]</scope>
</reference>
<dbReference type="PANTHER" id="PTHR31978:SF1">
    <property type="entry name" value="INTRAFLAGELLAR TRANSPORT PROTEIN 20 HOMOLOG"/>
    <property type="match status" value="1"/>
</dbReference>
<dbReference type="GO" id="GO:0097730">
    <property type="term" value="C:non-motile cilium"/>
    <property type="evidence" value="ECO:0007669"/>
    <property type="project" value="TreeGrafter"/>
</dbReference>
<accession>A0A1X7UI96</accession>
<keyword evidence="6" id="KW-1185">Reference proteome</keyword>
<proteinExistence type="predicted"/>
<evidence type="ECO:0000256" key="2">
    <source>
        <dbReference type="ARBA" id="ARBA00023054"/>
    </source>
</evidence>
<organism evidence="5">
    <name type="scientific">Amphimedon queenslandica</name>
    <name type="common">Sponge</name>
    <dbReference type="NCBI Taxonomy" id="400682"/>
    <lineage>
        <taxon>Eukaryota</taxon>
        <taxon>Metazoa</taxon>
        <taxon>Porifera</taxon>
        <taxon>Demospongiae</taxon>
        <taxon>Heteroscleromorpha</taxon>
        <taxon>Haplosclerida</taxon>
        <taxon>Niphatidae</taxon>
        <taxon>Amphimedon</taxon>
    </lineage>
</organism>
<dbReference type="GO" id="GO:0036064">
    <property type="term" value="C:ciliary basal body"/>
    <property type="evidence" value="ECO:0007669"/>
    <property type="project" value="TreeGrafter"/>
</dbReference>
<protein>
    <recommendedName>
        <fullName evidence="7">Intraflagellar transport protein 20 homolog</fullName>
    </recommendedName>
</protein>
<dbReference type="GO" id="GO:0097546">
    <property type="term" value="C:ciliary base"/>
    <property type="evidence" value="ECO:0007669"/>
    <property type="project" value="TreeGrafter"/>
</dbReference>
<reference evidence="5" key="2">
    <citation type="submission" date="2017-05" db="UniProtKB">
        <authorList>
            <consortium name="EnsemblMetazoa"/>
        </authorList>
    </citation>
    <scope>IDENTIFICATION</scope>
</reference>
<dbReference type="GO" id="GO:0030990">
    <property type="term" value="C:intraciliary transport particle"/>
    <property type="evidence" value="ECO:0007669"/>
    <property type="project" value="TreeGrafter"/>
</dbReference>
<comment type="subcellular location">
    <subcellularLocation>
        <location evidence="1">Cell projection</location>
        <location evidence="1">Cilium</location>
    </subcellularLocation>
</comment>
<dbReference type="Proteomes" id="UP000007879">
    <property type="component" value="Unassembled WGS sequence"/>
</dbReference>
<dbReference type="InParanoid" id="A0A1X7UI96"/>
<sequence length="129" mass="14905">MAAPTQPVDGFYFDELSKIRVLDPSAANNTENLRDECKDFVDKISSFQSLVGGFIEMVDLLARQVEEEKTKAIGARTHLQSIAKQREAQKRQIHSLIAEKKTQLERMRLEYESLQQIEKEQRDFIEDFG</sequence>
<dbReference type="GO" id="GO:0005737">
    <property type="term" value="C:cytoplasm"/>
    <property type="evidence" value="ECO:0007669"/>
    <property type="project" value="TreeGrafter"/>
</dbReference>
<dbReference type="GO" id="GO:0061512">
    <property type="term" value="P:protein localization to cilium"/>
    <property type="evidence" value="ECO:0007669"/>
    <property type="project" value="TreeGrafter"/>
</dbReference>
<feature type="coiled-coil region" evidence="4">
    <location>
        <begin position="79"/>
        <end position="117"/>
    </location>
</feature>
<dbReference type="OMA" id="TMAKQRQ"/>
<dbReference type="STRING" id="400682.A0A1X7UI96"/>
<name>A0A1X7UI96_AMPQE</name>
<keyword evidence="3" id="KW-0966">Cell projection</keyword>
<evidence type="ECO:0000313" key="6">
    <source>
        <dbReference type="Proteomes" id="UP000007879"/>
    </source>
</evidence>
<dbReference type="AlphaFoldDB" id="A0A1X7UI96"/>
<evidence type="ECO:0000256" key="1">
    <source>
        <dbReference type="ARBA" id="ARBA00004138"/>
    </source>
</evidence>
<evidence type="ECO:0000256" key="4">
    <source>
        <dbReference type="SAM" id="Coils"/>
    </source>
</evidence>
<dbReference type="Pfam" id="PF14931">
    <property type="entry name" value="IFT20"/>
    <property type="match status" value="1"/>
</dbReference>
<keyword evidence="2 4" id="KW-0175">Coiled coil</keyword>
<dbReference type="GO" id="GO:0005813">
    <property type="term" value="C:centrosome"/>
    <property type="evidence" value="ECO:0007669"/>
    <property type="project" value="TreeGrafter"/>
</dbReference>
<dbReference type="eggNOG" id="ENOG502RYYR">
    <property type="taxonomic scope" value="Eukaryota"/>
</dbReference>
<dbReference type="EnsemblMetazoa" id="XM_003387862.3">
    <property type="protein sequence ID" value="XP_003387910.1"/>
    <property type="gene ID" value="LOC100638475"/>
</dbReference>
<evidence type="ECO:0008006" key="7">
    <source>
        <dbReference type="Google" id="ProtNLM"/>
    </source>
</evidence>